<proteinExistence type="inferred from homology"/>
<evidence type="ECO:0000256" key="4">
    <source>
        <dbReference type="ARBA" id="ARBA00022833"/>
    </source>
</evidence>
<evidence type="ECO:0000313" key="6">
    <source>
        <dbReference type="Proteomes" id="UP001049200"/>
    </source>
</evidence>
<dbReference type="PANTHER" id="PTHR42978:SF6">
    <property type="entry name" value="QUORUM-QUENCHING LACTONASE YTNP-RELATED"/>
    <property type="match status" value="1"/>
</dbReference>
<organism evidence="5 6">
    <name type="scientific">Pseudomonas azerbaijanoccidentalis</name>
    <dbReference type="NCBI Taxonomy" id="2842347"/>
    <lineage>
        <taxon>Bacteria</taxon>
        <taxon>Pseudomonadati</taxon>
        <taxon>Pseudomonadota</taxon>
        <taxon>Gammaproteobacteria</taxon>
        <taxon>Pseudomonadales</taxon>
        <taxon>Pseudomonadaceae</taxon>
        <taxon>Pseudomonas</taxon>
    </lineage>
</organism>
<evidence type="ECO:0000256" key="2">
    <source>
        <dbReference type="ARBA" id="ARBA00022723"/>
    </source>
</evidence>
<reference evidence="5" key="1">
    <citation type="submission" date="2021-06" db="EMBL/GenBank/DDBJ databases">
        <title>Updating the genus Pseudomonas: Description of 43 new species and partition of the Pseudomonas putida group.</title>
        <authorList>
            <person name="Girard L."/>
            <person name="Lood C."/>
            <person name="Vandamme P."/>
            <person name="Rokni-Zadeh H."/>
            <person name="Van Noort V."/>
            <person name="Hofte M."/>
            <person name="Lavigne R."/>
            <person name="De Mot R."/>
        </authorList>
    </citation>
    <scope>NUCLEOTIDE SEQUENCE</scope>
    <source>
        <strain evidence="5">SWRI74</strain>
    </source>
</reference>
<gene>
    <name evidence="5" type="ORF">KVG88_02320</name>
</gene>
<keyword evidence="4" id="KW-0862">Zinc</keyword>
<protein>
    <submittedName>
        <fullName evidence="5">MBL fold metallo-hydrolase</fullName>
    </submittedName>
</protein>
<dbReference type="RefSeq" id="WP_217870186.1">
    <property type="nucleotide sequence ID" value="NZ_JAHSTU010000001.1"/>
</dbReference>
<comment type="similarity">
    <text evidence="1">Belongs to the metallo-beta-lactamase superfamily.</text>
</comment>
<evidence type="ECO:0000256" key="3">
    <source>
        <dbReference type="ARBA" id="ARBA00022801"/>
    </source>
</evidence>
<comment type="caution">
    <text evidence="5">The sequence shown here is derived from an EMBL/GenBank/DDBJ whole genome shotgun (WGS) entry which is preliminary data.</text>
</comment>
<keyword evidence="6" id="KW-1185">Reference proteome</keyword>
<dbReference type="EMBL" id="JAHSTU010000001">
    <property type="protein sequence ID" value="MBV4518882.1"/>
    <property type="molecule type" value="Genomic_DNA"/>
</dbReference>
<evidence type="ECO:0000256" key="1">
    <source>
        <dbReference type="ARBA" id="ARBA00007749"/>
    </source>
</evidence>
<keyword evidence="2" id="KW-0479">Metal-binding</keyword>
<name>A0ABS6QIW2_9PSED</name>
<dbReference type="InterPro" id="IPR051013">
    <property type="entry name" value="MBL_superfamily_lactonases"/>
</dbReference>
<sequence>MNRRISALAGTSRRLDGGVMFGNTPRSRWSDWISPDHENQIRLASRALLVQEGQKNILVLAGSEALLAPLPRTCRCQQPTKGLLDALAQHGLGEDDIHIVVLVHVHARLSSRLRSAIADGETPRLLFPHARYLVGERHWDRARHPHPRDRELFVSSILHRLEASDRLSLLKGTASELLGSGWHFHLSDGYTPGQLMPEIAMPGGPVLFAGDLIPGSHWLELAVTSGYDRNPECLVGEKERLLDHLVNERGRIFFSRDPDVAMVKVMRDRQSRYLAFDLYRALHQFEH</sequence>
<keyword evidence="3" id="KW-0378">Hydrolase</keyword>
<accession>A0ABS6QIW2</accession>
<dbReference type="CDD" id="cd16281">
    <property type="entry name" value="metallo-hydrolase-like_MBL-fold"/>
    <property type="match status" value="1"/>
</dbReference>
<evidence type="ECO:0000313" key="5">
    <source>
        <dbReference type="EMBL" id="MBV4518882.1"/>
    </source>
</evidence>
<dbReference type="Proteomes" id="UP001049200">
    <property type="component" value="Unassembled WGS sequence"/>
</dbReference>
<dbReference type="PANTHER" id="PTHR42978">
    <property type="entry name" value="QUORUM-QUENCHING LACTONASE YTNP-RELATED-RELATED"/>
    <property type="match status" value="1"/>
</dbReference>